<protein>
    <recommendedName>
        <fullName evidence="4">FtsX-like permease family protein</fullName>
    </recommendedName>
</protein>
<dbReference type="RefSeq" id="WP_185175255.1">
    <property type="nucleotide sequence ID" value="NZ_CP059404.1"/>
</dbReference>
<gene>
    <name evidence="2" type="ORF">H0194_07180</name>
</gene>
<name>A0A7G7CMQ0_9CORY</name>
<proteinExistence type="predicted"/>
<accession>A0A7G7CMQ0</accession>
<dbReference type="AlphaFoldDB" id="A0A7G7CMQ0"/>
<evidence type="ECO:0000313" key="2">
    <source>
        <dbReference type="EMBL" id="QNE88866.1"/>
    </source>
</evidence>
<keyword evidence="1" id="KW-1133">Transmembrane helix</keyword>
<feature type="transmembrane region" description="Helical" evidence="1">
    <location>
        <begin position="263"/>
        <end position="286"/>
    </location>
</feature>
<evidence type="ECO:0008006" key="4">
    <source>
        <dbReference type="Google" id="ProtNLM"/>
    </source>
</evidence>
<keyword evidence="3" id="KW-1185">Reference proteome</keyword>
<evidence type="ECO:0000256" key="1">
    <source>
        <dbReference type="SAM" id="Phobius"/>
    </source>
</evidence>
<keyword evidence="1" id="KW-0472">Membrane</keyword>
<evidence type="ECO:0000313" key="3">
    <source>
        <dbReference type="Proteomes" id="UP000515743"/>
    </source>
</evidence>
<dbReference type="KEGG" id="cik:H0194_07180"/>
<sequence>MWSTRVAWAALVATSFVASGCLAVAYAFLLGESTVEGIESLTGTVIGFAVIGVLTAVGTLSGLVVSERRSTLAKWKLAGMPDALCSLLMLAQVLSAVSLGAVAGLLVAPILLRPTKKVLDDALLAIDPSYGIPAVAWALGTVLAATLGSALPQLWRVYRLHPLRALREATLPRAKPGFWSTACGLGALGGYIALFETARRGNFDAGDELASSVFGMHMLLVCAVLFLMDWLIVATVAVGGVPAKWRLPVPVLVALANLRRYSLFSRAVILPWVVTGVFVVSTWAVILVGDRWMEGASTSESELVLLLIAPALVPNIVAGLFSTLVILPRVRGDDRALVMAGAPPGFVWRAAVAEASGICAFIVILVAAVTLTGILVTTGFLTGDPFTPGWLEAVPWKLSLQFVVALLILVVSTRLVGRSGVWRPRA</sequence>
<feature type="transmembrane region" description="Helical" evidence="1">
    <location>
        <begin position="87"/>
        <end position="112"/>
    </location>
</feature>
<feature type="transmembrane region" description="Helical" evidence="1">
    <location>
        <begin position="214"/>
        <end position="242"/>
    </location>
</feature>
<dbReference type="EMBL" id="CP059404">
    <property type="protein sequence ID" value="QNE88866.1"/>
    <property type="molecule type" value="Genomic_DNA"/>
</dbReference>
<dbReference type="Proteomes" id="UP000515743">
    <property type="component" value="Chromosome"/>
</dbReference>
<feature type="transmembrane region" description="Helical" evidence="1">
    <location>
        <begin position="398"/>
        <end position="417"/>
    </location>
</feature>
<feature type="transmembrane region" description="Helical" evidence="1">
    <location>
        <begin position="306"/>
        <end position="327"/>
    </location>
</feature>
<reference evidence="2 3" key="1">
    <citation type="submission" date="2020-07" db="EMBL/GenBank/DDBJ databases">
        <title>Complete genome and description of Corynebacterium incognita strain Marseille-Q3630 sp. nov.</title>
        <authorList>
            <person name="Boxberger M."/>
        </authorList>
    </citation>
    <scope>NUCLEOTIDE SEQUENCE [LARGE SCALE GENOMIC DNA]</scope>
    <source>
        <strain evidence="2 3">Marseille-Q3630</strain>
    </source>
</reference>
<feature type="transmembrane region" description="Helical" evidence="1">
    <location>
        <begin position="132"/>
        <end position="155"/>
    </location>
</feature>
<organism evidence="2 3">
    <name type="scientific">Corynebacterium incognita</name>
    <dbReference type="NCBI Taxonomy" id="2754725"/>
    <lineage>
        <taxon>Bacteria</taxon>
        <taxon>Bacillati</taxon>
        <taxon>Actinomycetota</taxon>
        <taxon>Actinomycetes</taxon>
        <taxon>Mycobacteriales</taxon>
        <taxon>Corynebacteriaceae</taxon>
        <taxon>Corynebacterium</taxon>
    </lineage>
</organism>
<dbReference type="PROSITE" id="PS51257">
    <property type="entry name" value="PROKAR_LIPOPROTEIN"/>
    <property type="match status" value="1"/>
</dbReference>
<feature type="transmembrane region" description="Helical" evidence="1">
    <location>
        <begin position="41"/>
        <end position="66"/>
    </location>
</feature>
<keyword evidence="1" id="KW-0812">Transmembrane</keyword>
<feature type="transmembrane region" description="Helical" evidence="1">
    <location>
        <begin position="358"/>
        <end position="378"/>
    </location>
</feature>
<feature type="transmembrane region" description="Helical" evidence="1">
    <location>
        <begin position="176"/>
        <end position="194"/>
    </location>
</feature>